<dbReference type="Gene3D" id="1.20.940.10">
    <property type="entry name" value="Functional domain of the splicing factor Prp18"/>
    <property type="match status" value="1"/>
</dbReference>
<evidence type="ECO:0000313" key="2">
    <source>
        <dbReference type="Proteomes" id="UP000018320"/>
    </source>
</evidence>
<evidence type="ECO:0008006" key="3">
    <source>
        <dbReference type="Google" id="ProtNLM"/>
    </source>
</evidence>
<dbReference type="SUPFAM" id="SSF47938">
    <property type="entry name" value="Functional domain of the splicing factor Prp18"/>
    <property type="match status" value="1"/>
</dbReference>
<dbReference type="VEuPathDB" id="GiardiaDB:GL50581_170"/>
<dbReference type="Proteomes" id="UP000018320">
    <property type="component" value="Unassembled WGS sequence"/>
</dbReference>
<reference evidence="2" key="1">
    <citation type="submission" date="2012-02" db="EMBL/GenBank/DDBJ databases">
        <title>Genome sequencing of Giardia lamblia Genotypes A2 and B isolates (DH and GS) and comparative analysis with the genomes of Genotypes A1 and E (WB and Pig).</title>
        <authorList>
            <person name="Adam R."/>
            <person name="Dahlstrom E."/>
            <person name="Martens C."/>
            <person name="Bruno D."/>
            <person name="Barbian K."/>
            <person name="Porcella S.F."/>
            <person name="Nash T."/>
        </authorList>
    </citation>
    <scope>NUCLEOTIDE SEQUENCE</scope>
    <source>
        <strain evidence="2">DH</strain>
    </source>
</reference>
<name>V6TG88_GIAIN</name>
<gene>
    <name evidence="1" type="ORF">DHA2_153094</name>
</gene>
<dbReference type="VEuPathDB" id="GiardiaDB:QR46_4162"/>
<accession>V6TG88</accession>
<sequence>VSLSFSSSAHLRALAKLSGQVEACPLCASPLAAQVRELLANPKLHKYNSRYLSDGQVSYDAQLYSLIVIKRALLEWRAREQIAGGDGKEISQVRLGIAPLIQLLKARRMQSCAAEDLRACLERALQGKDYQASYLNLVTGGLPWILGVVGIDTHELQARARFASCRTWLNSQIGFKFLRALGSLLTFIYKQARS</sequence>
<organism evidence="1 2">
    <name type="scientific">Giardia intestinalis</name>
    <name type="common">Giardia lamblia</name>
    <dbReference type="NCBI Taxonomy" id="5741"/>
    <lineage>
        <taxon>Eukaryota</taxon>
        <taxon>Metamonada</taxon>
        <taxon>Diplomonadida</taxon>
        <taxon>Hexamitidae</taxon>
        <taxon>Giardiinae</taxon>
        <taxon>Giardia</taxon>
    </lineage>
</organism>
<reference evidence="1 2" key="2">
    <citation type="journal article" date="2013" name="Genome Biol. Evol.">
        <title>Genome sequencing of Giardia lamblia genotypes A2 and B isolates (DH and GS) and comparative analysis with the genomes of genotypes A1 and E (WB and Pig).</title>
        <authorList>
            <person name="Adam R.D."/>
            <person name="Dahlstrom E.W."/>
            <person name="Martens C.A."/>
            <person name="Bruno D.P."/>
            <person name="Barbian K.D."/>
            <person name="Ricklefs S.M."/>
            <person name="Hernandez M.M."/>
            <person name="Narla N.P."/>
            <person name="Patel R.B."/>
            <person name="Porcella S.F."/>
            <person name="Nash T.E."/>
        </authorList>
    </citation>
    <scope>NUCLEOTIDE SEQUENCE [LARGE SCALE GENOMIC DNA]</scope>
    <source>
        <strain evidence="1 2">DH</strain>
    </source>
</reference>
<dbReference type="EMBL" id="AHGT01000062">
    <property type="protein sequence ID" value="ESU35950.1"/>
    <property type="molecule type" value="Genomic_DNA"/>
</dbReference>
<comment type="caution">
    <text evidence="1">The sequence shown here is derived from an EMBL/GenBank/DDBJ whole genome shotgun (WGS) entry which is preliminary data.</text>
</comment>
<evidence type="ECO:0000313" key="1">
    <source>
        <dbReference type="EMBL" id="ESU35950.1"/>
    </source>
</evidence>
<protein>
    <recommendedName>
        <fullName evidence="3">Pre-mRNA-splicing factor 18</fullName>
    </recommendedName>
</protein>
<proteinExistence type="predicted"/>
<feature type="non-terminal residue" evidence="1">
    <location>
        <position position="1"/>
    </location>
</feature>
<dbReference type="AlphaFoldDB" id="V6TG88"/>
<dbReference type="VEuPathDB" id="GiardiaDB:DHA2_153094"/>